<evidence type="ECO:0000256" key="4">
    <source>
        <dbReference type="ARBA" id="ARBA00032089"/>
    </source>
</evidence>
<comment type="similarity">
    <text evidence="1">Belongs to the MreC family.</text>
</comment>
<evidence type="ECO:0000259" key="6">
    <source>
        <dbReference type="Pfam" id="PF04085"/>
    </source>
</evidence>
<dbReference type="GO" id="GO:0008360">
    <property type="term" value="P:regulation of cell shape"/>
    <property type="evidence" value="ECO:0007669"/>
    <property type="project" value="UniProtKB-KW"/>
</dbReference>
<dbReference type="EMBL" id="PEWZ01000111">
    <property type="protein sequence ID" value="PIU34412.1"/>
    <property type="molecule type" value="Genomic_DNA"/>
</dbReference>
<keyword evidence="5" id="KW-0472">Membrane</keyword>
<protein>
    <recommendedName>
        <fullName evidence="2">Cell shape-determining protein MreC</fullName>
    </recommendedName>
    <alternativeName>
        <fullName evidence="4">Cell shape protein MreC</fullName>
    </alternativeName>
</protein>
<proteinExistence type="inferred from homology"/>
<sequence length="260" mass="29082">MSSKKIPTQVYYLLAIFLVIFLLGLTGIFRPAQSLLEKTLVIPVKQKVYDWQRFLKKDLQGCQLKNEKETAELKAKIASLTEENLAQKRLLSAPLPKDWQFLPVAVIEVKDETLTLSLGKRDGIREGMVALLGETYLGRVTLVSEELSQVRLPSFLEEKLLVKIVSSEVEKIVSFPDQVTLGKGLSVGRGQGRIRVEQILSSEGIAKGNLVITNVEGTDLLVGEVEEVIEKKGEVFKSALVKRFYNPEELDTIFLVRGKL</sequence>
<dbReference type="Pfam" id="PF04085">
    <property type="entry name" value="MreC"/>
    <property type="match status" value="1"/>
</dbReference>
<evidence type="ECO:0000313" key="8">
    <source>
        <dbReference type="Proteomes" id="UP000229502"/>
    </source>
</evidence>
<dbReference type="InterPro" id="IPR042175">
    <property type="entry name" value="Cell/Rod_MreC_2"/>
</dbReference>
<evidence type="ECO:0000256" key="1">
    <source>
        <dbReference type="ARBA" id="ARBA00009369"/>
    </source>
</evidence>
<dbReference type="GO" id="GO:0005886">
    <property type="term" value="C:plasma membrane"/>
    <property type="evidence" value="ECO:0007669"/>
    <property type="project" value="TreeGrafter"/>
</dbReference>
<dbReference type="Proteomes" id="UP000229502">
    <property type="component" value="Unassembled WGS sequence"/>
</dbReference>
<feature type="transmembrane region" description="Helical" evidence="5">
    <location>
        <begin position="12"/>
        <end position="29"/>
    </location>
</feature>
<keyword evidence="5" id="KW-1133">Transmembrane helix</keyword>
<evidence type="ECO:0000256" key="2">
    <source>
        <dbReference type="ARBA" id="ARBA00013855"/>
    </source>
</evidence>
<accession>A0A2M6YR23</accession>
<dbReference type="InterPro" id="IPR042177">
    <property type="entry name" value="Cell/Rod_1"/>
</dbReference>
<dbReference type="InterPro" id="IPR007221">
    <property type="entry name" value="MreC"/>
</dbReference>
<keyword evidence="3" id="KW-0133">Cell shape</keyword>
<name>A0A2M6YR23_9BACT</name>
<keyword evidence="5" id="KW-0812">Transmembrane</keyword>
<evidence type="ECO:0000256" key="5">
    <source>
        <dbReference type="SAM" id="Phobius"/>
    </source>
</evidence>
<dbReference type="Gene3D" id="2.40.10.350">
    <property type="entry name" value="Rod shape-determining protein MreC, domain 2"/>
    <property type="match status" value="1"/>
</dbReference>
<dbReference type="Gene3D" id="2.40.10.340">
    <property type="entry name" value="Rod shape-determining protein MreC, domain 1"/>
    <property type="match status" value="1"/>
</dbReference>
<dbReference type="InterPro" id="IPR055342">
    <property type="entry name" value="MreC_beta-barrel_core"/>
</dbReference>
<reference evidence="8" key="1">
    <citation type="submission" date="2017-09" db="EMBL/GenBank/DDBJ databases">
        <title>Depth-based differentiation of microbial function through sediment-hosted aquifers and enrichment of novel symbionts in the deep terrestrial subsurface.</title>
        <authorList>
            <person name="Probst A.J."/>
            <person name="Ladd B."/>
            <person name="Jarett J.K."/>
            <person name="Geller-Mcgrath D.E."/>
            <person name="Sieber C.M.K."/>
            <person name="Emerson J.B."/>
            <person name="Anantharaman K."/>
            <person name="Thomas B.C."/>
            <person name="Malmstrom R."/>
            <person name="Stieglmeier M."/>
            <person name="Klingl A."/>
            <person name="Woyke T."/>
            <person name="Ryan C.M."/>
            <person name="Banfield J.F."/>
        </authorList>
    </citation>
    <scope>NUCLEOTIDE SEQUENCE [LARGE SCALE GENOMIC DNA]</scope>
</reference>
<comment type="caution">
    <text evidence="7">The sequence shown here is derived from an EMBL/GenBank/DDBJ whole genome shotgun (WGS) entry which is preliminary data.</text>
</comment>
<dbReference type="PANTHER" id="PTHR34138">
    <property type="entry name" value="CELL SHAPE-DETERMINING PROTEIN MREC"/>
    <property type="match status" value="1"/>
</dbReference>
<feature type="domain" description="Rod shape-determining protein MreC beta-barrel core" evidence="6">
    <location>
        <begin position="111"/>
        <end position="256"/>
    </location>
</feature>
<evidence type="ECO:0000256" key="3">
    <source>
        <dbReference type="ARBA" id="ARBA00022960"/>
    </source>
</evidence>
<dbReference type="AlphaFoldDB" id="A0A2M6YR23"/>
<dbReference type="PANTHER" id="PTHR34138:SF1">
    <property type="entry name" value="CELL SHAPE-DETERMINING PROTEIN MREC"/>
    <property type="match status" value="1"/>
</dbReference>
<evidence type="ECO:0000313" key="7">
    <source>
        <dbReference type="EMBL" id="PIU34412.1"/>
    </source>
</evidence>
<organism evidence="7 8">
    <name type="scientific">Candidatus Shapirobacteria bacterium CG07_land_8_20_14_0_80_39_18</name>
    <dbReference type="NCBI Taxonomy" id="1974882"/>
    <lineage>
        <taxon>Bacteria</taxon>
        <taxon>Candidatus Shapironibacteriota</taxon>
    </lineage>
</organism>
<gene>
    <name evidence="7" type="ORF">COT03_02290</name>
</gene>